<dbReference type="InterPro" id="IPR036259">
    <property type="entry name" value="MFS_trans_sf"/>
</dbReference>
<feature type="domain" description="Major facilitator superfamily (MFS) profile" evidence="9">
    <location>
        <begin position="3"/>
        <end position="384"/>
    </location>
</feature>
<dbReference type="PANTHER" id="PTHR43124">
    <property type="entry name" value="PURINE EFFLUX PUMP PBUE"/>
    <property type="match status" value="1"/>
</dbReference>
<accession>A0A2Z6B2N1</accession>
<dbReference type="AlphaFoldDB" id="A0A2Z6B2N1"/>
<organism evidence="10 11">
    <name type="scientific">Desulfovibrio ferrophilus</name>
    <dbReference type="NCBI Taxonomy" id="241368"/>
    <lineage>
        <taxon>Bacteria</taxon>
        <taxon>Pseudomonadati</taxon>
        <taxon>Thermodesulfobacteriota</taxon>
        <taxon>Desulfovibrionia</taxon>
        <taxon>Desulfovibrionales</taxon>
        <taxon>Desulfovibrionaceae</taxon>
        <taxon>Desulfovibrio</taxon>
    </lineage>
</organism>
<dbReference type="InterPro" id="IPR050189">
    <property type="entry name" value="MFS_Efflux_Transporters"/>
</dbReference>
<feature type="transmembrane region" description="Helical" evidence="8">
    <location>
        <begin position="68"/>
        <end position="88"/>
    </location>
</feature>
<evidence type="ECO:0000256" key="8">
    <source>
        <dbReference type="SAM" id="Phobius"/>
    </source>
</evidence>
<comment type="similarity">
    <text evidence="2">Belongs to the major facilitator superfamily. Bcr/CmlA family.</text>
</comment>
<reference evidence="10 11" key="1">
    <citation type="journal article" date="2018" name="Sci. Adv.">
        <title>Multi-heme cytochromes provide a pathway for survival in energy-limited environments.</title>
        <authorList>
            <person name="Deng X."/>
            <person name="Dohmae N."/>
            <person name="Nealson K.H."/>
            <person name="Hashimoto K."/>
            <person name="Okamoto A."/>
        </authorList>
    </citation>
    <scope>NUCLEOTIDE SEQUENCE [LARGE SCALE GENOMIC DNA]</scope>
    <source>
        <strain evidence="10 11">IS5</strain>
    </source>
</reference>
<dbReference type="RefSeq" id="WP_126380722.1">
    <property type="nucleotide sequence ID" value="NZ_AP017378.1"/>
</dbReference>
<feature type="transmembrane region" description="Helical" evidence="8">
    <location>
        <begin position="358"/>
        <end position="377"/>
    </location>
</feature>
<dbReference type="OrthoDB" id="9814303at2"/>
<feature type="transmembrane region" description="Helical" evidence="8">
    <location>
        <begin position="94"/>
        <end position="115"/>
    </location>
</feature>
<dbReference type="GO" id="GO:0005886">
    <property type="term" value="C:plasma membrane"/>
    <property type="evidence" value="ECO:0007669"/>
    <property type="project" value="UniProtKB-SubCell"/>
</dbReference>
<dbReference type="Gene3D" id="1.20.1720.10">
    <property type="entry name" value="Multidrug resistance protein D"/>
    <property type="match status" value="1"/>
</dbReference>
<proteinExistence type="inferred from homology"/>
<dbReference type="PANTHER" id="PTHR43124:SF3">
    <property type="entry name" value="CHLORAMPHENICOL EFFLUX PUMP RV0191"/>
    <property type="match status" value="1"/>
</dbReference>
<dbReference type="NCBIfam" id="TIGR00710">
    <property type="entry name" value="efflux_Bcr_CflA"/>
    <property type="match status" value="1"/>
</dbReference>
<evidence type="ECO:0000313" key="10">
    <source>
        <dbReference type="EMBL" id="BBD09698.1"/>
    </source>
</evidence>
<protein>
    <submittedName>
        <fullName evidence="10">Drug resistance transporter, Bcr/CflA subfamily</fullName>
    </submittedName>
</protein>
<feature type="transmembrane region" description="Helical" evidence="8">
    <location>
        <begin position="155"/>
        <end position="174"/>
    </location>
</feature>
<evidence type="ECO:0000256" key="4">
    <source>
        <dbReference type="ARBA" id="ARBA00022475"/>
    </source>
</evidence>
<dbReference type="InterPro" id="IPR004812">
    <property type="entry name" value="Efflux_drug-R_Bcr/CmlA"/>
</dbReference>
<dbReference type="EMBL" id="AP017378">
    <property type="protein sequence ID" value="BBD09698.1"/>
    <property type="molecule type" value="Genomic_DNA"/>
</dbReference>
<keyword evidence="7 8" id="KW-0472">Membrane</keyword>
<feature type="transmembrane region" description="Helical" evidence="8">
    <location>
        <begin position="33"/>
        <end position="56"/>
    </location>
</feature>
<feature type="transmembrane region" description="Helical" evidence="8">
    <location>
        <begin position="294"/>
        <end position="314"/>
    </location>
</feature>
<dbReference type="Pfam" id="PF07690">
    <property type="entry name" value="MFS_1"/>
    <property type="match status" value="1"/>
</dbReference>
<evidence type="ECO:0000256" key="7">
    <source>
        <dbReference type="ARBA" id="ARBA00023136"/>
    </source>
</evidence>
<sequence>MPNLVLIILLAAFPALSTDMYLPAIPTLQDMWGISLAQANLSLVVFFVCFSFFLLVHGPLSDRIGRKPVLVGGVLLYIVGSFACAASGSITQLVLARMAQATGAAAASFLSLALTKDLYEGLDRQKVLALIGVIVPLCPMLAPMLGGWMLGSLSWRWIFICQGTCALAALYGGFRLREPEFERTTGGLGAVVSRYRVLLSNRRYVIYTLVFSIMPTGFFAFIGGSADIYIRDFGLDAQSYGLAFGFNALGMMAGSFACSRLCVGFESWKILKFSLVGLFVGGAGILLGGAASPWIFALPMFVVSFFMGLSRPLANHMTLEEVDTDVGAASAVMTFGLFMFAAVAMEVVSLGLMPKPEFIAALTLVGAVLPMVTLALLGRHERRRARRAEEKE</sequence>
<dbReference type="InterPro" id="IPR011701">
    <property type="entry name" value="MFS"/>
</dbReference>
<dbReference type="GO" id="GO:1990961">
    <property type="term" value="P:xenobiotic detoxification by transmembrane export across the plasma membrane"/>
    <property type="evidence" value="ECO:0007669"/>
    <property type="project" value="InterPro"/>
</dbReference>
<evidence type="ECO:0000256" key="3">
    <source>
        <dbReference type="ARBA" id="ARBA00022448"/>
    </source>
</evidence>
<evidence type="ECO:0000313" key="11">
    <source>
        <dbReference type="Proteomes" id="UP000269883"/>
    </source>
</evidence>
<feature type="transmembrane region" description="Helical" evidence="8">
    <location>
        <begin position="127"/>
        <end position="149"/>
    </location>
</feature>
<feature type="transmembrane region" description="Helical" evidence="8">
    <location>
        <begin position="270"/>
        <end position="288"/>
    </location>
</feature>
<evidence type="ECO:0000256" key="1">
    <source>
        <dbReference type="ARBA" id="ARBA00004651"/>
    </source>
</evidence>
<keyword evidence="11" id="KW-1185">Reference proteome</keyword>
<evidence type="ECO:0000256" key="5">
    <source>
        <dbReference type="ARBA" id="ARBA00022692"/>
    </source>
</evidence>
<feature type="transmembrane region" description="Helical" evidence="8">
    <location>
        <begin position="242"/>
        <end position="263"/>
    </location>
</feature>
<dbReference type="GO" id="GO:0042910">
    <property type="term" value="F:xenobiotic transmembrane transporter activity"/>
    <property type="evidence" value="ECO:0007669"/>
    <property type="project" value="InterPro"/>
</dbReference>
<gene>
    <name evidence="10" type="ORF">DFE_2972</name>
</gene>
<dbReference type="KEGG" id="dfl:DFE_2972"/>
<dbReference type="InterPro" id="IPR020846">
    <property type="entry name" value="MFS_dom"/>
</dbReference>
<comment type="subcellular location">
    <subcellularLocation>
        <location evidence="1">Cell membrane</location>
        <topology evidence="1">Multi-pass membrane protein</topology>
    </subcellularLocation>
</comment>
<name>A0A2Z6B2N1_9BACT</name>
<dbReference type="SUPFAM" id="SSF103473">
    <property type="entry name" value="MFS general substrate transporter"/>
    <property type="match status" value="1"/>
</dbReference>
<dbReference type="PROSITE" id="PS50850">
    <property type="entry name" value="MFS"/>
    <property type="match status" value="1"/>
</dbReference>
<keyword evidence="5 8" id="KW-0812">Transmembrane</keyword>
<evidence type="ECO:0000256" key="2">
    <source>
        <dbReference type="ARBA" id="ARBA00006236"/>
    </source>
</evidence>
<feature type="transmembrane region" description="Helical" evidence="8">
    <location>
        <begin position="326"/>
        <end position="352"/>
    </location>
</feature>
<keyword evidence="6 8" id="KW-1133">Transmembrane helix</keyword>
<keyword evidence="3" id="KW-0813">Transport</keyword>
<feature type="transmembrane region" description="Helical" evidence="8">
    <location>
        <begin position="204"/>
        <end position="222"/>
    </location>
</feature>
<dbReference type="Proteomes" id="UP000269883">
    <property type="component" value="Chromosome"/>
</dbReference>
<evidence type="ECO:0000259" key="9">
    <source>
        <dbReference type="PROSITE" id="PS50850"/>
    </source>
</evidence>
<keyword evidence="4" id="KW-1003">Cell membrane</keyword>
<evidence type="ECO:0000256" key="6">
    <source>
        <dbReference type="ARBA" id="ARBA00022989"/>
    </source>
</evidence>